<dbReference type="InterPro" id="IPR001673">
    <property type="entry name" value="S_mold_repeat"/>
</dbReference>
<accession>F4Q6I6</accession>
<dbReference type="Proteomes" id="UP000007797">
    <property type="component" value="Unassembled WGS sequence"/>
</dbReference>
<dbReference type="GeneID" id="14868483"/>
<sequence>MRFINLYLSILLCILVQHYSLLVSARTQTFKIIIYDHHPLLNPDFEYDPISAPKGLASQTLNANGVPDFVAADLSGGIHNKTTFSQWFTSTPGINIPIPFDLVFVKNPATGMWNYVNNSFFPINGMGWDAQGYPIYLNKNFHFCLHFQSTLNFKGGEVFNFIGDDDVWVYLDNNLVLDLGGVHQAQSGSISLDAYNPGTPLKFDFFYCERHTSQSNIEIETDFDLQCGYYDYCGICQGDGSQCCTPSIHCDDKIPCTIDRCPAVDTPGINSTNWGRFCTHEDITCTDPNDKCSQSSCSNNECIAATVFCDQAPCSTVTCDSSDGCIYTPTECPVTTCSSSYCSFQTGACAQPLQRNCSDNDACTDDFCIPIIGCLHTRKRCDDGNICTTDTCLNGVCVNTPKPVCNCSSICPVNLCQDFECYPDGTGCDITDIPIDDGRMCTIDSCNLNTGEITHQAIECVPSSGCYTSECDESTGQCVETLKDCDDRNPCTNDMCSNGKCQHSRVTCDSSVDACVVGTCVAFSGCVYSPKDCSVADLCVTSVCEDGQCIHEPKHNHTDLCTTYQCDPATGNEVEVPICDYSNPCVYTECLDGICFYYPVQCPTTDLCRPGVCSSLPGNAGQCVERPLVCPDGTHCEVGTCVPDTTSTTTGVTTGVTTSITTGISTGNLPPTCHLLDTECEYYTYDPLTMSCQPHEVICQQPVNPCQISICHQVHGCITIPNPDTIDWDECPITSGSTLGILTDGVTSSHITHGATLGGITVNPTSGISSGLPTGGITTDGDLQVCAPQCRIKLDGSVEGCPKGYTCVKMSCGAAQCVKNEDDLPPTPEPTPCTRPPNNCHLPSERPGQRNFFQDQENDFI</sequence>
<dbReference type="GO" id="GO:0005576">
    <property type="term" value="C:extracellular region"/>
    <property type="evidence" value="ECO:0007669"/>
    <property type="project" value="TreeGrafter"/>
</dbReference>
<dbReference type="Pfam" id="PF00526">
    <property type="entry name" value="Dicty_CTDC"/>
    <property type="match status" value="4"/>
</dbReference>
<evidence type="ECO:0000259" key="6">
    <source>
        <dbReference type="PROSITE" id="PS51820"/>
    </source>
</evidence>
<dbReference type="AlphaFoldDB" id="F4Q6I6"/>
<dbReference type="KEGG" id="dfa:DFA_09034"/>
<name>F4Q6I6_CACFS</name>
<protein>
    <submittedName>
        <fullName evidence="7">PA14 domain-containing protein</fullName>
    </submittedName>
</protein>
<dbReference type="OMA" id="HEDITCT"/>
<dbReference type="InterPro" id="IPR051154">
    <property type="entry name" value="Prespore-cell_inducing_factor"/>
</dbReference>
<evidence type="ECO:0000313" key="7">
    <source>
        <dbReference type="EMBL" id="EGG16496.1"/>
    </source>
</evidence>
<dbReference type="PANTHER" id="PTHR31137">
    <property type="entry name" value="PROTEIN PSIB-RELATED-RELATED"/>
    <property type="match status" value="1"/>
</dbReference>
<evidence type="ECO:0000256" key="4">
    <source>
        <dbReference type="SAM" id="MobiDB-lite"/>
    </source>
</evidence>
<dbReference type="NCBIfam" id="TIGR02148">
    <property type="entry name" value="Fibro_Slime"/>
    <property type="match status" value="1"/>
</dbReference>
<dbReference type="InterPro" id="IPR037524">
    <property type="entry name" value="PA14/GLEYA"/>
</dbReference>
<keyword evidence="8" id="KW-1185">Reference proteome</keyword>
<dbReference type="OrthoDB" id="14563at2759"/>
<keyword evidence="3" id="KW-0325">Glycoprotein</keyword>
<evidence type="ECO:0000256" key="1">
    <source>
        <dbReference type="ARBA" id="ARBA00008709"/>
    </source>
</evidence>
<dbReference type="PROSITE" id="PS51820">
    <property type="entry name" value="PA14"/>
    <property type="match status" value="1"/>
</dbReference>
<feature type="signal peptide" evidence="5">
    <location>
        <begin position="1"/>
        <end position="25"/>
    </location>
</feature>
<comment type="similarity">
    <text evidence="1">Belongs to the prespore-cell-inducing factor family.</text>
</comment>
<dbReference type="RefSeq" id="XP_004354896.1">
    <property type="nucleotide sequence ID" value="XM_004354844.1"/>
</dbReference>
<dbReference type="Pfam" id="PF07691">
    <property type="entry name" value="PA14"/>
    <property type="match status" value="1"/>
</dbReference>
<dbReference type="EMBL" id="GL883023">
    <property type="protein sequence ID" value="EGG16496.1"/>
    <property type="molecule type" value="Genomic_DNA"/>
</dbReference>
<evidence type="ECO:0000256" key="3">
    <source>
        <dbReference type="ARBA" id="ARBA00023180"/>
    </source>
</evidence>
<proteinExistence type="inferred from homology"/>
<dbReference type="InterPro" id="IPR011658">
    <property type="entry name" value="PA14_dom"/>
</dbReference>
<feature type="domain" description="PA14" evidence="6">
    <location>
        <begin position="89"/>
        <end position="239"/>
    </location>
</feature>
<evidence type="ECO:0000256" key="5">
    <source>
        <dbReference type="SAM" id="SignalP"/>
    </source>
</evidence>
<feature type="compositionally biased region" description="Pro residues" evidence="4">
    <location>
        <begin position="826"/>
        <end position="835"/>
    </location>
</feature>
<gene>
    <name evidence="7" type="primary">psiG-2</name>
    <name evidence="7" type="ORF">DFA_09034</name>
</gene>
<feature type="region of interest" description="Disordered" evidence="4">
    <location>
        <begin position="826"/>
        <end position="851"/>
    </location>
</feature>
<reference evidence="8" key="1">
    <citation type="journal article" date="2011" name="Genome Res.">
        <title>Phylogeny-wide analysis of social amoeba genomes highlights ancient origins for complex intercellular communication.</title>
        <authorList>
            <person name="Heidel A.J."/>
            <person name="Lawal H.M."/>
            <person name="Felder M."/>
            <person name="Schilde C."/>
            <person name="Helps N.R."/>
            <person name="Tunggal B."/>
            <person name="Rivero F."/>
            <person name="John U."/>
            <person name="Schleicher M."/>
            <person name="Eichinger L."/>
            <person name="Platzer M."/>
            <person name="Noegel A.A."/>
            <person name="Schaap P."/>
            <person name="Gloeckner G."/>
        </authorList>
    </citation>
    <scope>NUCLEOTIDE SEQUENCE [LARGE SCALE GENOMIC DNA]</scope>
    <source>
        <strain evidence="8">SH3</strain>
    </source>
</reference>
<keyword evidence="2 5" id="KW-0732">Signal</keyword>
<dbReference type="InterPro" id="IPR011874">
    <property type="entry name" value="Fibro_Slime"/>
</dbReference>
<organism evidence="7 8">
    <name type="scientific">Cavenderia fasciculata</name>
    <name type="common">Slime mold</name>
    <name type="synonym">Dictyostelium fasciculatum</name>
    <dbReference type="NCBI Taxonomy" id="261658"/>
    <lineage>
        <taxon>Eukaryota</taxon>
        <taxon>Amoebozoa</taxon>
        <taxon>Evosea</taxon>
        <taxon>Eumycetozoa</taxon>
        <taxon>Dictyostelia</taxon>
        <taxon>Acytosteliales</taxon>
        <taxon>Cavenderiaceae</taxon>
        <taxon>Cavenderia</taxon>
    </lineage>
</organism>
<evidence type="ECO:0000313" key="8">
    <source>
        <dbReference type="Proteomes" id="UP000007797"/>
    </source>
</evidence>
<feature type="chain" id="PRO_5003320638" evidence="5">
    <location>
        <begin position="26"/>
        <end position="861"/>
    </location>
</feature>
<evidence type="ECO:0000256" key="2">
    <source>
        <dbReference type="ARBA" id="ARBA00022729"/>
    </source>
</evidence>